<feature type="transmembrane region" description="Helical" evidence="1">
    <location>
        <begin position="323"/>
        <end position="342"/>
    </location>
</feature>
<reference evidence="3 4" key="1">
    <citation type="submission" date="2019-12" db="EMBL/GenBank/DDBJ databases">
        <title>Genomic-based taxomic classification of the family Erythrobacteraceae.</title>
        <authorList>
            <person name="Xu L."/>
        </authorList>
    </citation>
    <scope>NUCLEOTIDE SEQUENCE [LARGE SCALE GENOMIC DNA]</scope>
    <source>
        <strain evidence="3 4">MCCC 1K01500</strain>
    </source>
</reference>
<evidence type="ECO:0000313" key="4">
    <source>
        <dbReference type="Proteomes" id="UP000433652"/>
    </source>
</evidence>
<protein>
    <submittedName>
        <fullName evidence="3">DUF4350 domain-containing protein</fullName>
    </submittedName>
</protein>
<feature type="transmembrane region" description="Helical" evidence="1">
    <location>
        <begin position="12"/>
        <end position="35"/>
    </location>
</feature>
<keyword evidence="1" id="KW-0472">Membrane</keyword>
<dbReference type="OrthoDB" id="7198805at2"/>
<keyword evidence="4" id="KW-1185">Reference proteome</keyword>
<proteinExistence type="predicted"/>
<sequence length="387" mass="41555">MSGNASPFNPRVVLAVLAIGAAAFVLFLYSLGAGWTGGDRTTGSGHALSKALNGYSALYQLLDRRGFDVSTTRNRGQLDTDALLVLTPPHYFNADALADLIEERRFQGPTLLILPKWFGFDAKRFSTAKDAPRGWVFLSEAESPEWVDELGLGDLEVSLSKEARWRARDTSGTMPEPGQVQTIAGPDLAGLVGGSDGRLLAAYRDDGGDYQAPEQWSDETSRNPEALAQAQKQVVLLKVDGDDDTADDEESDNPADSYWPLVIVAEPDLLNNNGMADQDRARLAVDLVEATIDGYDLPVVFDLTMPGLGSQANLLTLAFEPPFLAATLTLLLAALVVGWRGFVRFGPPRVAHADHAGGKAQLARDGALLVERGRRLALVGPPYAALV</sequence>
<feature type="non-terminal residue" evidence="3">
    <location>
        <position position="387"/>
    </location>
</feature>
<gene>
    <name evidence="3" type="ORF">GRI89_09695</name>
</gene>
<evidence type="ECO:0000313" key="3">
    <source>
        <dbReference type="EMBL" id="MXO59812.1"/>
    </source>
</evidence>
<feature type="domain" description="DUF4350" evidence="2">
    <location>
        <begin position="49"/>
        <end position="287"/>
    </location>
</feature>
<comment type="caution">
    <text evidence="3">The sequence shown here is derived from an EMBL/GenBank/DDBJ whole genome shotgun (WGS) entry which is preliminary data.</text>
</comment>
<dbReference type="EMBL" id="WTYM01000040">
    <property type="protein sequence ID" value="MXO59812.1"/>
    <property type="molecule type" value="Genomic_DNA"/>
</dbReference>
<accession>A0A6I4SZR2</accession>
<evidence type="ECO:0000256" key="1">
    <source>
        <dbReference type="SAM" id="Phobius"/>
    </source>
</evidence>
<evidence type="ECO:0000259" key="2">
    <source>
        <dbReference type="Pfam" id="PF14258"/>
    </source>
</evidence>
<organism evidence="3 4">
    <name type="scientific">Croceibacterium salegens</name>
    <dbReference type="NCBI Taxonomy" id="1737568"/>
    <lineage>
        <taxon>Bacteria</taxon>
        <taxon>Pseudomonadati</taxon>
        <taxon>Pseudomonadota</taxon>
        <taxon>Alphaproteobacteria</taxon>
        <taxon>Sphingomonadales</taxon>
        <taxon>Erythrobacteraceae</taxon>
        <taxon>Croceibacterium</taxon>
    </lineage>
</organism>
<dbReference type="Pfam" id="PF14258">
    <property type="entry name" value="DUF4350"/>
    <property type="match status" value="1"/>
</dbReference>
<name>A0A6I4SZR2_9SPHN</name>
<dbReference type="Proteomes" id="UP000433652">
    <property type="component" value="Unassembled WGS sequence"/>
</dbReference>
<keyword evidence="1" id="KW-0812">Transmembrane</keyword>
<dbReference type="RefSeq" id="WP_159794617.1">
    <property type="nucleotide sequence ID" value="NZ_WTYM01000040.1"/>
</dbReference>
<dbReference type="InterPro" id="IPR025646">
    <property type="entry name" value="DUF4350"/>
</dbReference>
<dbReference type="AlphaFoldDB" id="A0A6I4SZR2"/>
<keyword evidence="1" id="KW-1133">Transmembrane helix</keyword>